<comment type="caution">
    <text evidence="7">The sequence shown here is derived from an EMBL/GenBank/DDBJ whole genome shotgun (WGS) entry which is preliminary data.</text>
</comment>
<dbReference type="PANTHER" id="PTHR47965">
    <property type="entry name" value="ASPARTYL PROTEASE-RELATED"/>
    <property type="match status" value="1"/>
</dbReference>
<evidence type="ECO:0008006" key="9">
    <source>
        <dbReference type="Google" id="ProtNLM"/>
    </source>
</evidence>
<dbReference type="Gene3D" id="2.40.70.10">
    <property type="entry name" value="Acid Proteases"/>
    <property type="match status" value="2"/>
</dbReference>
<keyword evidence="2 4" id="KW-0732">Signal</keyword>
<dbReference type="Pfam" id="PF14543">
    <property type="entry name" value="TAXi_N"/>
    <property type="match status" value="1"/>
</dbReference>
<feature type="domain" description="Xylanase inhibitor C-terminal" evidence="5">
    <location>
        <begin position="231"/>
        <end position="364"/>
    </location>
</feature>
<dbReference type="InterPro" id="IPR033868">
    <property type="entry name" value="Xylanase_inhibitor_I-like"/>
</dbReference>
<dbReference type="EMBL" id="JABEZZ010000007">
    <property type="protein sequence ID" value="MBA0591080.1"/>
    <property type="molecule type" value="Genomic_DNA"/>
</dbReference>
<reference evidence="7 8" key="1">
    <citation type="journal article" date="2019" name="Genome Biol. Evol.">
        <title>Insights into the evolution of the New World diploid cottons (Gossypium, subgenus Houzingenia) based on genome sequencing.</title>
        <authorList>
            <person name="Grover C.E."/>
            <person name="Arick M.A. 2nd"/>
            <person name="Thrash A."/>
            <person name="Conover J.L."/>
            <person name="Sanders W.S."/>
            <person name="Peterson D.G."/>
            <person name="Frelichowski J.E."/>
            <person name="Scheffler J.A."/>
            <person name="Scheffler B.E."/>
            <person name="Wendel J.F."/>
        </authorList>
    </citation>
    <scope>NUCLEOTIDE SEQUENCE [LARGE SCALE GENOMIC DNA]</scope>
    <source>
        <strain evidence="7">8</strain>
        <tissue evidence="7">Leaf</tissue>
    </source>
</reference>
<dbReference type="PANTHER" id="PTHR47965:SF28">
    <property type="entry name" value="BASIC 7S GLOBULIN"/>
    <property type="match status" value="1"/>
</dbReference>
<dbReference type="Pfam" id="PF14541">
    <property type="entry name" value="TAXi_C"/>
    <property type="match status" value="1"/>
</dbReference>
<protein>
    <recommendedName>
        <fullName evidence="9">Peptidase A1 domain-containing protein</fullName>
    </recommendedName>
</protein>
<dbReference type="CDD" id="cd05489">
    <property type="entry name" value="xylanase_inhibitor_I_like"/>
    <property type="match status" value="1"/>
</dbReference>
<evidence type="ECO:0000256" key="4">
    <source>
        <dbReference type="SAM" id="SignalP"/>
    </source>
</evidence>
<proteinExistence type="inferred from homology"/>
<dbReference type="FunFam" id="2.40.70.10:FF:000045">
    <property type="entry name" value="Basic 7S globulin"/>
    <property type="match status" value="1"/>
</dbReference>
<name>A0A7J8PQ06_GOSRA</name>
<evidence type="ECO:0000256" key="1">
    <source>
        <dbReference type="ARBA" id="ARBA00007447"/>
    </source>
</evidence>
<comment type="similarity">
    <text evidence="1">Belongs to the peptidase A1 family.</text>
</comment>
<evidence type="ECO:0000313" key="7">
    <source>
        <dbReference type="EMBL" id="MBA0591080.1"/>
    </source>
</evidence>
<dbReference type="InterPro" id="IPR021109">
    <property type="entry name" value="Peptidase_aspartic_dom_sf"/>
</dbReference>
<evidence type="ECO:0000256" key="2">
    <source>
        <dbReference type="ARBA" id="ARBA00022729"/>
    </source>
</evidence>
<dbReference type="InterPro" id="IPR032799">
    <property type="entry name" value="TAXi_C"/>
</dbReference>
<accession>A0A7J8PQ06</accession>
<evidence type="ECO:0000259" key="5">
    <source>
        <dbReference type="Pfam" id="PF14541"/>
    </source>
</evidence>
<sequence length="383" mass="42012">MASSSLYFLLIFLSISSFTLLSQSQTSSKLNKFVLPIHQDNKTNLYVANIYKRTPLLQIPFVVDLNGRLLWVTCEQNYLSSTYHAPRCYSTQCARANTHYCHTCFSKARPGCHNNTCGLMSVNPVTGLTAMSELAQDVLSIYSTQGSNPGPLVKIPRFLFTCAPSLLLQPVLPGNVQGVAGLGHSPISLPTQLASHFGYAGFAPTFALCLAPNGVIFFGDSPYYMLPGLDIRGIGGTKLSTINPYTILEHSIFKSVIEFFTKELSGIPLVKLVEPFEVCFNSKSIDKRTRVGPKVPNIDLVLHDQHVIWRIYGSNSLVEATPGVSCLAFVDGGLNTRAAIVIGAYQMENNLIQFDMARSRLGFSSSLLFFRTSCNNLNFTAIP</sequence>
<feature type="domain" description="Xylanase inhibitor N-terminal" evidence="6">
    <location>
        <begin position="46"/>
        <end position="220"/>
    </location>
</feature>
<dbReference type="SUPFAM" id="SSF50630">
    <property type="entry name" value="Acid proteases"/>
    <property type="match status" value="1"/>
</dbReference>
<dbReference type="InterPro" id="IPR032861">
    <property type="entry name" value="TAXi_N"/>
</dbReference>
<dbReference type="AlphaFoldDB" id="A0A7J8PQ06"/>
<feature type="chain" id="PRO_5029855543" description="Peptidase A1 domain-containing protein" evidence="4">
    <location>
        <begin position="25"/>
        <end position="383"/>
    </location>
</feature>
<gene>
    <name evidence="7" type="ORF">Gorai_019766</name>
</gene>
<evidence type="ECO:0000259" key="6">
    <source>
        <dbReference type="Pfam" id="PF14543"/>
    </source>
</evidence>
<dbReference type="Proteomes" id="UP000593578">
    <property type="component" value="Unassembled WGS sequence"/>
</dbReference>
<evidence type="ECO:0000313" key="8">
    <source>
        <dbReference type="Proteomes" id="UP000593578"/>
    </source>
</evidence>
<dbReference type="InterPro" id="IPR001461">
    <property type="entry name" value="Aspartic_peptidase_A1"/>
</dbReference>
<organism evidence="7 8">
    <name type="scientific">Gossypium raimondii</name>
    <name type="common">Peruvian cotton</name>
    <name type="synonym">Gossypium klotzschianum subsp. raimondii</name>
    <dbReference type="NCBI Taxonomy" id="29730"/>
    <lineage>
        <taxon>Eukaryota</taxon>
        <taxon>Viridiplantae</taxon>
        <taxon>Streptophyta</taxon>
        <taxon>Embryophyta</taxon>
        <taxon>Tracheophyta</taxon>
        <taxon>Spermatophyta</taxon>
        <taxon>Magnoliopsida</taxon>
        <taxon>eudicotyledons</taxon>
        <taxon>Gunneridae</taxon>
        <taxon>Pentapetalae</taxon>
        <taxon>rosids</taxon>
        <taxon>malvids</taxon>
        <taxon>Malvales</taxon>
        <taxon>Malvaceae</taxon>
        <taxon>Malvoideae</taxon>
        <taxon>Gossypium</taxon>
    </lineage>
</organism>
<feature type="signal peptide" evidence="4">
    <location>
        <begin position="1"/>
        <end position="24"/>
    </location>
</feature>
<keyword evidence="3" id="KW-1015">Disulfide bond</keyword>
<evidence type="ECO:0000256" key="3">
    <source>
        <dbReference type="ARBA" id="ARBA00023157"/>
    </source>
</evidence>
<dbReference type="GO" id="GO:0004190">
    <property type="term" value="F:aspartic-type endopeptidase activity"/>
    <property type="evidence" value="ECO:0007669"/>
    <property type="project" value="InterPro"/>
</dbReference>
<dbReference type="GO" id="GO:0006508">
    <property type="term" value="P:proteolysis"/>
    <property type="evidence" value="ECO:0007669"/>
    <property type="project" value="InterPro"/>
</dbReference>